<keyword evidence="2 3" id="KW-0802">TPR repeat</keyword>
<proteinExistence type="predicted"/>
<feature type="repeat" description="TPR" evidence="3">
    <location>
        <begin position="171"/>
        <end position="204"/>
    </location>
</feature>
<dbReference type="InterPro" id="IPR019734">
    <property type="entry name" value="TPR_rpt"/>
</dbReference>
<dbReference type="EMBL" id="CAKLPX010000003">
    <property type="protein sequence ID" value="CAH0992518.1"/>
    <property type="molecule type" value="Genomic_DNA"/>
</dbReference>
<evidence type="ECO:0000256" key="1">
    <source>
        <dbReference type="ARBA" id="ARBA00022737"/>
    </source>
</evidence>
<dbReference type="PROSITE" id="PS50005">
    <property type="entry name" value="TPR"/>
    <property type="match status" value="1"/>
</dbReference>
<evidence type="ECO:0000256" key="2">
    <source>
        <dbReference type="ARBA" id="ARBA00022803"/>
    </source>
</evidence>
<dbReference type="RefSeq" id="WP_237445201.1">
    <property type="nucleotide sequence ID" value="NZ_CAKLPX010000003.1"/>
</dbReference>
<keyword evidence="1" id="KW-0677">Repeat</keyword>
<evidence type="ECO:0000313" key="4">
    <source>
        <dbReference type="EMBL" id="CAH0992518.1"/>
    </source>
</evidence>
<protein>
    <submittedName>
        <fullName evidence="4">Cell division coordinator CpoB</fullName>
    </submittedName>
</protein>
<keyword evidence="4" id="KW-0131">Cell cycle</keyword>
<dbReference type="Proteomes" id="UP000838100">
    <property type="component" value="Unassembled WGS sequence"/>
</dbReference>
<reference evidence="4" key="1">
    <citation type="submission" date="2021-12" db="EMBL/GenBank/DDBJ databases">
        <authorList>
            <person name="Rodrigo-Torres L."/>
            <person name="Arahal R. D."/>
            <person name="Lucena T."/>
        </authorList>
    </citation>
    <scope>NUCLEOTIDE SEQUENCE</scope>
    <source>
        <strain evidence="4">CECT 8267</strain>
    </source>
</reference>
<organism evidence="4 5">
    <name type="scientific">Sinobacterium norvegicum</name>
    <dbReference type="NCBI Taxonomy" id="1641715"/>
    <lineage>
        <taxon>Bacteria</taxon>
        <taxon>Pseudomonadati</taxon>
        <taxon>Pseudomonadota</taxon>
        <taxon>Gammaproteobacteria</taxon>
        <taxon>Cellvibrionales</taxon>
        <taxon>Spongiibacteraceae</taxon>
        <taxon>Sinobacterium</taxon>
    </lineage>
</organism>
<keyword evidence="5" id="KW-1185">Reference proteome</keyword>
<dbReference type="InterPro" id="IPR013105">
    <property type="entry name" value="TPR_2"/>
</dbReference>
<dbReference type="InterPro" id="IPR011990">
    <property type="entry name" value="TPR-like_helical_dom_sf"/>
</dbReference>
<evidence type="ECO:0000256" key="3">
    <source>
        <dbReference type="PROSITE-ProRule" id="PRU00339"/>
    </source>
</evidence>
<dbReference type="Gene3D" id="1.25.40.10">
    <property type="entry name" value="Tetratricopeptide repeat domain"/>
    <property type="match status" value="4"/>
</dbReference>
<dbReference type="Pfam" id="PF13432">
    <property type="entry name" value="TPR_16"/>
    <property type="match status" value="2"/>
</dbReference>
<name>A0ABM9AH41_9GAMM</name>
<gene>
    <name evidence="4" type="primary">cpoB_2</name>
    <name evidence="4" type="ORF">SIN8267_02650</name>
</gene>
<dbReference type="Pfam" id="PF13174">
    <property type="entry name" value="TPR_6"/>
    <property type="match status" value="2"/>
</dbReference>
<comment type="caution">
    <text evidence="4">The sequence shown here is derived from an EMBL/GenBank/DDBJ whole genome shotgun (WGS) entry which is preliminary data.</text>
</comment>
<keyword evidence="4" id="KW-0132">Cell division</keyword>
<evidence type="ECO:0000313" key="5">
    <source>
        <dbReference type="Proteomes" id="UP000838100"/>
    </source>
</evidence>
<dbReference type="Pfam" id="PF07719">
    <property type="entry name" value="TPR_2"/>
    <property type="match status" value="1"/>
</dbReference>
<sequence>MNIDSKQVMMRSRVAVGGVPLRRFIGAVAVLLLSACAGQSQKIGSLNYQVKEEQPIAFDQLDHQQVREEYQELLDLFKDDELKEQIERRIADVYMLEGQHQQVATPVSSKSYYKEAILSYREVLKKYPNSPDNADVLYQLAKAYDMDGEAYKARDTLLELTTKHPQYSYNTEAYFRLGDIYFNDKKYRDAERFYQRSLAADTTALGANAYYMLAWSQYKQGAYQESLTSFYAVISALLDNGITVDQLPAADKPLLDDTIHSMSLALAQQGGTDSINDIQDLAKQPYVWMIYQDLANYYLEKERYEDSAATLRNYVGRYRDNDKSPELHRQLIASYVAGGFPQQARQEKASYIDYYYDNQTIGNRVDIEKNIQQYIQQLASFYHGSGQHLMVEATNLEPSNKKYKKIHSQALADFSTAASYYQRYIDYYPQGKRVAEYTFLTAETYFSAQQYAQAIAAYEQVAYVMGNTGNYAADAGYAAIVAYQQQIDGLNEGSRKAKNTQAKAADSMLKFAASFPLDKRSGAVLTNAAEYLFGIEQYQQAINVTAGLINKGDAIDGELRKTAYGITAHSYFKLNNFALASNYYLEQRSMVAVNSEEYERISERVATAVYQQAQQLKVEQQKPESTVANDQIIALLLSIKELAPATAVRAVAQYDAATLLLAEQQWQQSIDLLTDLSMNFSQHKLAKEFPRKLAFAYEKSGDPSQAANMYLSLSKKDGDAEVRREALFIAAKLYKELKDYDTSIILFKRYAHAYEKPFDTRMEARYQLAQNYQLQGDKIRHLYWLRRVIDGDAKGGSARTARSQWLAAWACVEYGDYFAWEFSQRRLYQPLEKSLPRKNESLQAATSRYQQAAEYGILEFTTQSSYKLATLYATFASDLRKAPAPKGLSSGDRQMFAAIIEQQAAPFAGLADELLLSNIVRGWQGEFNPWIKQSFDDMALRHPIRFGKQEMEVAYGDQIR</sequence>
<dbReference type="SMART" id="SM00028">
    <property type="entry name" value="TPR"/>
    <property type="match status" value="5"/>
</dbReference>
<dbReference type="SUPFAM" id="SSF48452">
    <property type="entry name" value="TPR-like"/>
    <property type="match status" value="2"/>
</dbReference>
<dbReference type="GO" id="GO:0051301">
    <property type="term" value="P:cell division"/>
    <property type="evidence" value="ECO:0007669"/>
    <property type="project" value="UniProtKB-KW"/>
</dbReference>
<accession>A0ABM9AH41</accession>